<feature type="compositionally biased region" description="Polar residues" evidence="1">
    <location>
        <begin position="950"/>
        <end position="972"/>
    </location>
</feature>
<feature type="compositionally biased region" description="Pro residues" evidence="1">
    <location>
        <begin position="339"/>
        <end position="352"/>
    </location>
</feature>
<name>A0A7S0RW58_9CHLO</name>
<feature type="compositionally biased region" description="Low complexity" evidence="1">
    <location>
        <begin position="353"/>
        <end position="374"/>
    </location>
</feature>
<dbReference type="SMART" id="SM01349">
    <property type="entry name" value="TOG"/>
    <property type="match status" value="1"/>
</dbReference>
<protein>
    <recommendedName>
        <fullName evidence="2">TOG domain-containing protein</fullName>
    </recommendedName>
</protein>
<dbReference type="InterPro" id="IPR011989">
    <property type="entry name" value="ARM-like"/>
</dbReference>
<evidence type="ECO:0000313" key="3">
    <source>
        <dbReference type="EMBL" id="CAD8689351.1"/>
    </source>
</evidence>
<feature type="region of interest" description="Disordered" evidence="1">
    <location>
        <begin position="1038"/>
        <end position="1091"/>
    </location>
</feature>
<feature type="region of interest" description="Disordered" evidence="1">
    <location>
        <begin position="941"/>
        <end position="973"/>
    </location>
</feature>
<dbReference type="AlphaFoldDB" id="A0A7S0RW58"/>
<feature type="region of interest" description="Disordered" evidence="1">
    <location>
        <begin position="1"/>
        <end position="36"/>
    </location>
</feature>
<accession>A0A7S0RW58</accession>
<organism evidence="3">
    <name type="scientific">Chlamydomonas leiostraca</name>
    <dbReference type="NCBI Taxonomy" id="1034604"/>
    <lineage>
        <taxon>Eukaryota</taxon>
        <taxon>Viridiplantae</taxon>
        <taxon>Chlorophyta</taxon>
        <taxon>core chlorophytes</taxon>
        <taxon>Chlorophyceae</taxon>
        <taxon>CS clade</taxon>
        <taxon>Chlamydomonadales</taxon>
        <taxon>Chlamydomonadaceae</taxon>
        <taxon>Chlamydomonas</taxon>
    </lineage>
</organism>
<dbReference type="InterPro" id="IPR016024">
    <property type="entry name" value="ARM-type_fold"/>
</dbReference>
<dbReference type="GO" id="GO:0051010">
    <property type="term" value="F:microtubule plus-end binding"/>
    <property type="evidence" value="ECO:0007669"/>
    <property type="project" value="InterPro"/>
</dbReference>
<sequence>MGAGSLASSQQQPDNGPLILPDNKKEDRAKKGKYKPAKLELRPDEAATLENEITPVISTQLKALMFGKDFKQHCQAADLVRDAVGTSYDEVQGIADLLLRWSTLRVAEGNTQALVKVLDMLKELFAAMEQRGDKLSEYEAKCILPVLVEKAGHNQDKIKEMFRELLRRCASVCPPSRVAGYLKDGLDSKNNKTRVVVADELGWLISQHGPPIYRGSITASKIGNAPDSILISLAKLVSERDQSLRSAALGCFEVVYAFEADGLWRYLGKLTDASRTLVEERLKYTDKELAKKGLKPGYRAVEFGEEAPAPVAAPVPAATGLGAMRPASPRGVAPSPSSMRPPSPSGIRPPSPSGVRRSTNAIPTAPSPIAARPATAAAAGGSSILAGMRPASAAPALQPSAEPVLPGDQQAGLPVSDAAALAYLRSSSMVPHAASTNGSNAGGAGPVVSPMNSLSKTNEAVLRKDFARCMDALSGDDVEEAVGVMKLFCYELMDLQSPGGTGVAAAFRDNMDRLVAILAAKTDSIFSDAGASIVSQGSANVRACKYALNTLMNLFQYSWLAREPREPTLRHLMSVLLCCLVDERLSGLQEGVALLKALNLLMMKILENCNRTQVFTALIELLRTPYARALALGAHSGDAGRAAQEAKWYDLVVKCTIKLTKFLPATIEEIDLPSLLLAIHAFFDALGGEELRRRGAREDKPLRMVKTVLHEVCRLKGQSIFAYTKGIPGADLEPAYRPIIFPYIDLNLQTAAANNTLAPGATAVPAGGSTGAESAAAAASPAPVSRLPSMPAGGPGPAPSNVLAVNTNALNTGYTGNQPAAPTASPKLSAAAAAPVSAPAPAAAAPQQQQAGVAALQPSEEMYRRTAPDDAAARQLLATIFKRISENSDRQQALVDLWYFSAANPDKDVDSFLSSASATFKTFIMRGMKKINQLMAQQQVQAQQQAAQQPSSWGSGANSPDNEPASNSSQQAVPAVQPLNLAQLKLGASGGLEGAGSMTSPMSPSVKASARAAPVVGVDKIAELKERMNHITADVANMPLPSSRAPAPQGLAPSGTTSGRASGGANSGVNSGIPTPSLNSPSLSANDLAGEEAAAGSGNMLATLQERMRKLREQEAV</sequence>
<dbReference type="GO" id="GO:0007051">
    <property type="term" value="P:spindle organization"/>
    <property type="evidence" value="ECO:0007669"/>
    <property type="project" value="InterPro"/>
</dbReference>
<feature type="domain" description="TOG" evidence="2">
    <location>
        <begin position="38"/>
        <end position="291"/>
    </location>
</feature>
<feature type="region of interest" description="Disordered" evidence="1">
    <location>
        <begin position="992"/>
        <end position="1012"/>
    </location>
</feature>
<dbReference type="SUPFAM" id="SSF48371">
    <property type="entry name" value="ARM repeat"/>
    <property type="match status" value="1"/>
</dbReference>
<evidence type="ECO:0000256" key="1">
    <source>
        <dbReference type="SAM" id="MobiDB-lite"/>
    </source>
</evidence>
<dbReference type="GO" id="GO:0046785">
    <property type="term" value="P:microtubule polymerization"/>
    <property type="evidence" value="ECO:0007669"/>
    <property type="project" value="InterPro"/>
</dbReference>
<dbReference type="Gene3D" id="1.25.10.10">
    <property type="entry name" value="Leucine-rich Repeat Variant"/>
    <property type="match status" value="1"/>
</dbReference>
<feature type="compositionally biased region" description="Polar residues" evidence="1">
    <location>
        <begin position="1"/>
        <end position="14"/>
    </location>
</feature>
<dbReference type="InterPro" id="IPR045110">
    <property type="entry name" value="XMAP215"/>
</dbReference>
<dbReference type="EMBL" id="HBFB01025768">
    <property type="protein sequence ID" value="CAD8689351.1"/>
    <property type="molecule type" value="Transcribed_RNA"/>
</dbReference>
<dbReference type="GO" id="GO:0030951">
    <property type="term" value="P:establishment or maintenance of microtubule cytoskeleton polarity"/>
    <property type="evidence" value="ECO:0007669"/>
    <property type="project" value="InterPro"/>
</dbReference>
<dbReference type="PANTHER" id="PTHR12609">
    <property type="entry name" value="MICROTUBULE ASSOCIATED PROTEIN XMAP215"/>
    <property type="match status" value="1"/>
</dbReference>
<gene>
    <name evidence="3" type="ORF">CLEI1391_LOCUS14454</name>
</gene>
<feature type="region of interest" description="Disordered" evidence="1">
    <location>
        <begin position="766"/>
        <end position="800"/>
    </location>
</feature>
<reference evidence="3" key="1">
    <citation type="submission" date="2021-01" db="EMBL/GenBank/DDBJ databases">
        <authorList>
            <person name="Corre E."/>
            <person name="Pelletier E."/>
            <person name="Niang G."/>
            <person name="Scheremetjew M."/>
            <person name="Finn R."/>
            <person name="Kale V."/>
            <person name="Holt S."/>
            <person name="Cochrane G."/>
            <person name="Meng A."/>
            <person name="Brown T."/>
            <person name="Cohen L."/>
        </authorList>
    </citation>
    <scope>NUCLEOTIDE SEQUENCE</scope>
    <source>
        <strain evidence="3">SAG 11-49</strain>
    </source>
</reference>
<proteinExistence type="predicted"/>
<evidence type="ECO:0000259" key="2">
    <source>
        <dbReference type="SMART" id="SM01349"/>
    </source>
</evidence>
<dbReference type="GO" id="GO:0061863">
    <property type="term" value="F:microtubule plus end polymerase"/>
    <property type="evidence" value="ECO:0007669"/>
    <property type="project" value="InterPro"/>
</dbReference>
<dbReference type="InterPro" id="IPR034085">
    <property type="entry name" value="TOG"/>
</dbReference>
<feature type="compositionally biased region" description="Low complexity" evidence="1">
    <location>
        <begin position="766"/>
        <end position="783"/>
    </location>
</feature>
<feature type="region of interest" description="Disordered" evidence="1">
    <location>
        <begin position="322"/>
        <end position="374"/>
    </location>
</feature>
<feature type="compositionally biased region" description="Polar residues" evidence="1">
    <location>
        <begin position="1073"/>
        <end position="1085"/>
    </location>
</feature>